<proteinExistence type="inferred from homology"/>
<dbReference type="AlphaFoldDB" id="A0A9N7MPM4"/>
<feature type="region of interest" description="Disordered" evidence="2">
    <location>
        <begin position="1"/>
        <end position="100"/>
    </location>
</feature>
<evidence type="ECO:0000313" key="3">
    <source>
        <dbReference type="EMBL" id="CAA0815596.1"/>
    </source>
</evidence>
<evidence type="ECO:0000256" key="2">
    <source>
        <dbReference type="SAM" id="MobiDB-lite"/>
    </source>
</evidence>
<dbReference type="Proteomes" id="UP001153555">
    <property type="component" value="Unassembled WGS sequence"/>
</dbReference>
<comment type="similarity">
    <text evidence="1">Belongs to the DRM1/ARP family.</text>
</comment>
<name>A0A9N7MPM4_STRHE</name>
<dbReference type="Pfam" id="PF05564">
    <property type="entry name" value="Auxin_repressed"/>
    <property type="match status" value="1"/>
</dbReference>
<evidence type="ECO:0000313" key="4">
    <source>
        <dbReference type="Proteomes" id="UP001153555"/>
    </source>
</evidence>
<feature type="compositionally biased region" description="Low complexity" evidence="2">
    <location>
        <begin position="82"/>
        <end position="93"/>
    </location>
</feature>
<gene>
    <name evidence="3" type="ORF">SHERM_15608</name>
</gene>
<reference evidence="3" key="1">
    <citation type="submission" date="2019-12" db="EMBL/GenBank/DDBJ databases">
        <authorList>
            <person name="Scholes J."/>
        </authorList>
    </citation>
    <scope>NUCLEOTIDE SEQUENCE</scope>
</reference>
<sequence>MSLLDQLWDDTVAGPRPDTGLGKLRKHSTFSFRSNSGKEPEVANSGRSVGEEAGGDAVRVTRSIMIVKPPQANQKDSPPVSPAGSSPPVSPFSGAGGKEAFRFRRRSASFAYERANGVGPKSPPPPYDL</sequence>
<accession>A0A9N7MPM4</accession>
<dbReference type="PANTHER" id="PTHR33565:SF1">
    <property type="entry name" value="DORMANCY-ASSOCIATED PROTEIN HOMOLOG 3"/>
    <property type="match status" value="1"/>
</dbReference>
<keyword evidence="4" id="KW-1185">Reference proteome</keyword>
<dbReference type="PANTHER" id="PTHR33565">
    <property type="entry name" value="DORMANCY-ASSOCIATED PROTEIN 1"/>
    <property type="match status" value="1"/>
</dbReference>
<dbReference type="OrthoDB" id="1912652at2759"/>
<dbReference type="InterPro" id="IPR008406">
    <property type="entry name" value="DRM/ARP"/>
</dbReference>
<evidence type="ECO:0000256" key="1">
    <source>
        <dbReference type="ARBA" id="ARBA00010502"/>
    </source>
</evidence>
<comment type="caution">
    <text evidence="3">The sequence shown here is derived from an EMBL/GenBank/DDBJ whole genome shotgun (WGS) entry which is preliminary data.</text>
</comment>
<dbReference type="EMBL" id="CACSLK010012531">
    <property type="protein sequence ID" value="CAA0815596.1"/>
    <property type="molecule type" value="Genomic_DNA"/>
</dbReference>
<protein>
    <submittedName>
        <fullName evidence="3">Dormancy/auxin associated family protein</fullName>
    </submittedName>
</protein>
<organism evidence="3 4">
    <name type="scientific">Striga hermonthica</name>
    <name type="common">Purple witchweed</name>
    <name type="synonym">Buchnera hermonthica</name>
    <dbReference type="NCBI Taxonomy" id="68872"/>
    <lineage>
        <taxon>Eukaryota</taxon>
        <taxon>Viridiplantae</taxon>
        <taxon>Streptophyta</taxon>
        <taxon>Embryophyta</taxon>
        <taxon>Tracheophyta</taxon>
        <taxon>Spermatophyta</taxon>
        <taxon>Magnoliopsida</taxon>
        <taxon>eudicotyledons</taxon>
        <taxon>Gunneridae</taxon>
        <taxon>Pentapetalae</taxon>
        <taxon>asterids</taxon>
        <taxon>lamiids</taxon>
        <taxon>Lamiales</taxon>
        <taxon>Orobanchaceae</taxon>
        <taxon>Buchnereae</taxon>
        <taxon>Striga</taxon>
    </lineage>
</organism>